<accession>A0A939GJA5</accession>
<feature type="transmembrane region" description="Helical" evidence="1">
    <location>
        <begin position="21"/>
        <end position="39"/>
    </location>
</feature>
<comment type="caution">
    <text evidence="2">The sequence shown here is derived from an EMBL/GenBank/DDBJ whole genome shotgun (WGS) entry which is preliminary data.</text>
</comment>
<gene>
    <name evidence="2" type="ORF">J2I47_18155</name>
</gene>
<dbReference type="InterPro" id="IPR025345">
    <property type="entry name" value="DUF4249"/>
</dbReference>
<evidence type="ECO:0000256" key="1">
    <source>
        <dbReference type="SAM" id="Phobius"/>
    </source>
</evidence>
<keyword evidence="1" id="KW-1133">Transmembrane helix</keyword>
<keyword evidence="1" id="KW-0472">Membrane</keyword>
<sequence length="374" mass="42092">MLHSYTVFFRYLPTSRLILRRFLVPLFLYVALLACVTPYQPETKSLATKILIVDGYITNQLGPHQVSLTYTADYTNASVNFRADKATVYVTDSTGKRQDFLEVSPGLYRTPASFSGVTGQKYKLNITLADGRKYESGVETIKPAPPVLKVYDEYTQKPIPGTLTFDKGFNIYLDTKDPASPGDYYRWKWTNFDPVIFCNTRSVQVRGNTLEYGYYCCQQCWDVRTCTGPACLNATSDEAINGNAISRQFILRAPFETYERYYVEIEQLAISRAAYIYYKTIGNLTSNNGGIFDAAPASVRGNMRSLTDPNEQVFGFFSAAGAQKLPYVVDRTRGQGAPNSKVLPIPDPATPPPPCAACVESDYRTRIKPRWWTF</sequence>
<protein>
    <submittedName>
        <fullName evidence="2">DUF4249 domain-containing protein</fullName>
    </submittedName>
</protein>
<dbReference type="AlphaFoldDB" id="A0A939GJA5"/>
<evidence type="ECO:0000313" key="2">
    <source>
        <dbReference type="EMBL" id="MBO0938480.1"/>
    </source>
</evidence>
<dbReference type="Pfam" id="PF14054">
    <property type="entry name" value="DUF4249"/>
    <property type="match status" value="1"/>
</dbReference>
<keyword evidence="1" id="KW-0812">Transmembrane</keyword>
<evidence type="ECO:0000313" key="3">
    <source>
        <dbReference type="Proteomes" id="UP000664034"/>
    </source>
</evidence>
<proteinExistence type="predicted"/>
<keyword evidence="3" id="KW-1185">Reference proteome</keyword>
<dbReference type="EMBL" id="JAFMYV010000009">
    <property type="protein sequence ID" value="MBO0938480.1"/>
    <property type="molecule type" value="Genomic_DNA"/>
</dbReference>
<dbReference type="RefSeq" id="WP_207366008.1">
    <property type="nucleotide sequence ID" value="NZ_JAFMYV010000009.1"/>
</dbReference>
<name>A0A939GJA5_9BACT</name>
<dbReference type="Proteomes" id="UP000664034">
    <property type="component" value="Unassembled WGS sequence"/>
</dbReference>
<organism evidence="2 3">
    <name type="scientific">Fibrella rubiginis</name>
    <dbReference type="NCBI Taxonomy" id="2817060"/>
    <lineage>
        <taxon>Bacteria</taxon>
        <taxon>Pseudomonadati</taxon>
        <taxon>Bacteroidota</taxon>
        <taxon>Cytophagia</taxon>
        <taxon>Cytophagales</taxon>
        <taxon>Spirosomataceae</taxon>
        <taxon>Fibrella</taxon>
    </lineage>
</organism>
<reference evidence="2" key="1">
    <citation type="submission" date="2021-03" db="EMBL/GenBank/DDBJ databases">
        <title>Fibrella sp. HMF5335 genome sequencing and assembly.</title>
        <authorList>
            <person name="Kang H."/>
            <person name="Kim H."/>
            <person name="Bae S."/>
            <person name="Joh K."/>
        </authorList>
    </citation>
    <scope>NUCLEOTIDE SEQUENCE</scope>
    <source>
        <strain evidence="2">HMF5335</strain>
    </source>
</reference>